<protein>
    <recommendedName>
        <fullName evidence="3">3-hydroxyisobutyryl-CoA hydrolase</fullName>
        <ecNumber evidence="3">3.1.2.4</ecNumber>
    </recommendedName>
    <alternativeName>
        <fullName evidence="6">3-hydroxyisobutyryl-coenzyme A hydrolase</fullName>
    </alternativeName>
</protein>
<dbReference type="InterPro" id="IPR018376">
    <property type="entry name" value="Enoyl-CoA_hyd/isom_CS"/>
</dbReference>
<evidence type="ECO:0000259" key="7">
    <source>
        <dbReference type="Pfam" id="PF16113"/>
    </source>
</evidence>
<dbReference type="PANTHER" id="PTHR43176:SF3">
    <property type="entry name" value="3-HYDROXYISOBUTYRYL-COA HYDROLASE, MITOCHONDRIAL"/>
    <property type="match status" value="1"/>
</dbReference>
<reference evidence="8" key="1">
    <citation type="submission" date="2022-08" db="EMBL/GenBank/DDBJ databases">
        <authorList>
            <person name="Kallberg Y."/>
            <person name="Tangrot J."/>
            <person name="Rosling A."/>
        </authorList>
    </citation>
    <scope>NUCLEOTIDE SEQUENCE</scope>
    <source>
        <strain evidence="8">Wild A</strain>
    </source>
</reference>
<dbReference type="PANTHER" id="PTHR43176">
    <property type="entry name" value="3-HYDROXYISOBUTYRYL-COA HYDROLASE-RELATED"/>
    <property type="match status" value="1"/>
</dbReference>
<name>A0A9W4SF77_9GLOM</name>
<evidence type="ECO:0000256" key="1">
    <source>
        <dbReference type="ARBA" id="ARBA00001709"/>
    </source>
</evidence>
<sequence>MRQFILEYRYKLPQKCTSFLTLRKASYSKSALNNFNPYAYQHSKHISSSSSMNLQTMPDPPQADVLHKRKFGSRFFILNRPNVLNALDLSMVRNMTPQLQAWNESYLCKVIILKAREKAFCAGGDVKRVVELATKEKNGENGLRALQFFEEEYQLNHLIATIDKPFVALMNGITMGGGVGLSVHAPFRVATERTVFAMPETNIGFFPDVGGSFFLPRMDGEVGTYLALTGARLHGIDVFLSGIATHYVPLNRLPHLEDRLSELESDDHEVINAAIEDFVAEPEKNHNYALGGNIRKAIDRCFKGNSVENIIDALSREEDKTWSKSIINDLLKMSPTSLKVTLRELRKGKQMVITDCFKMEYKLAQKILEKSDFIEGVTARLIEKREPVWNPSKLEDISDDAIENFYFESSEKHHLNLLNIRSYENYPYSRFALPTEEEIRKVVTGETPDAGSVSMTEQEIVDFFLKDRKSKIGVREKVLEVLNRKTTQIDNYEGLKWNNEH</sequence>
<dbReference type="EC" id="3.1.2.4" evidence="3"/>
<dbReference type="OrthoDB" id="1737613at2759"/>
<evidence type="ECO:0000256" key="4">
    <source>
        <dbReference type="ARBA" id="ARBA00022801"/>
    </source>
</evidence>
<evidence type="ECO:0000256" key="5">
    <source>
        <dbReference type="ARBA" id="ARBA00023128"/>
    </source>
</evidence>
<evidence type="ECO:0000313" key="8">
    <source>
        <dbReference type="EMBL" id="CAI2166355.1"/>
    </source>
</evidence>
<dbReference type="GO" id="GO:0005739">
    <property type="term" value="C:mitochondrion"/>
    <property type="evidence" value="ECO:0007669"/>
    <property type="project" value="UniProtKB-SubCell"/>
</dbReference>
<dbReference type="Proteomes" id="UP001153678">
    <property type="component" value="Unassembled WGS sequence"/>
</dbReference>
<evidence type="ECO:0000256" key="3">
    <source>
        <dbReference type="ARBA" id="ARBA00011915"/>
    </source>
</evidence>
<dbReference type="GO" id="GO:0006574">
    <property type="term" value="P:L-valine catabolic process"/>
    <property type="evidence" value="ECO:0007669"/>
    <property type="project" value="TreeGrafter"/>
</dbReference>
<keyword evidence="4" id="KW-0378">Hydrolase</keyword>
<dbReference type="PROSITE" id="PS00166">
    <property type="entry name" value="ENOYL_COA_HYDRATASE"/>
    <property type="match status" value="1"/>
</dbReference>
<evidence type="ECO:0000313" key="9">
    <source>
        <dbReference type="Proteomes" id="UP001153678"/>
    </source>
</evidence>
<dbReference type="InterPro" id="IPR029045">
    <property type="entry name" value="ClpP/crotonase-like_dom_sf"/>
</dbReference>
<keyword evidence="9" id="KW-1185">Reference proteome</keyword>
<dbReference type="InterPro" id="IPR045004">
    <property type="entry name" value="ECH_dom"/>
</dbReference>
<proteinExistence type="predicted"/>
<evidence type="ECO:0000256" key="6">
    <source>
        <dbReference type="ARBA" id="ARBA00031181"/>
    </source>
</evidence>
<comment type="caution">
    <text evidence="8">The sequence shown here is derived from an EMBL/GenBank/DDBJ whole genome shotgun (WGS) entry which is preliminary data.</text>
</comment>
<comment type="catalytic activity">
    <reaction evidence="1">
        <text>3-hydroxy-2-methylpropanoyl-CoA + H2O = 3-hydroxy-2-methylpropanoate + CoA + H(+)</text>
        <dbReference type="Rhea" id="RHEA:20888"/>
        <dbReference type="ChEBI" id="CHEBI:11805"/>
        <dbReference type="ChEBI" id="CHEBI:15377"/>
        <dbReference type="ChEBI" id="CHEBI:15378"/>
        <dbReference type="ChEBI" id="CHEBI:57287"/>
        <dbReference type="ChEBI" id="CHEBI:57340"/>
        <dbReference type="EC" id="3.1.2.4"/>
    </reaction>
</comment>
<organism evidence="8 9">
    <name type="scientific">Funneliformis geosporum</name>
    <dbReference type="NCBI Taxonomy" id="1117311"/>
    <lineage>
        <taxon>Eukaryota</taxon>
        <taxon>Fungi</taxon>
        <taxon>Fungi incertae sedis</taxon>
        <taxon>Mucoromycota</taxon>
        <taxon>Glomeromycotina</taxon>
        <taxon>Glomeromycetes</taxon>
        <taxon>Glomerales</taxon>
        <taxon>Glomeraceae</taxon>
        <taxon>Funneliformis</taxon>
    </lineage>
</organism>
<dbReference type="SUPFAM" id="SSF52096">
    <property type="entry name" value="ClpP/crotonase"/>
    <property type="match status" value="1"/>
</dbReference>
<dbReference type="Gene3D" id="3.90.226.10">
    <property type="entry name" value="2-enoyl-CoA Hydratase, Chain A, domain 1"/>
    <property type="match status" value="1"/>
</dbReference>
<dbReference type="NCBIfam" id="NF004127">
    <property type="entry name" value="PRK05617.1"/>
    <property type="match status" value="1"/>
</dbReference>
<dbReference type="Pfam" id="PF16113">
    <property type="entry name" value="ECH_2"/>
    <property type="match status" value="1"/>
</dbReference>
<gene>
    <name evidence="8" type="ORF">FWILDA_LOCUS2531</name>
</gene>
<accession>A0A9W4SF77</accession>
<comment type="subcellular location">
    <subcellularLocation>
        <location evidence="2">Mitochondrion</location>
    </subcellularLocation>
</comment>
<dbReference type="FunFam" id="3.90.226.10:FF:000026">
    <property type="entry name" value="3-hydroxyisobutyryl-CoA hydrolase, mitochondrial"/>
    <property type="match status" value="1"/>
</dbReference>
<dbReference type="EMBL" id="CAMKVN010000297">
    <property type="protein sequence ID" value="CAI2166355.1"/>
    <property type="molecule type" value="Genomic_DNA"/>
</dbReference>
<dbReference type="AlphaFoldDB" id="A0A9W4SF77"/>
<keyword evidence="5" id="KW-0496">Mitochondrion</keyword>
<dbReference type="CDD" id="cd06558">
    <property type="entry name" value="crotonase-like"/>
    <property type="match status" value="1"/>
</dbReference>
<dbReference type="GO" id="GO:0003860">
    <property type="term" value="F:3-hydroxyisobutyryl-CoA hydrolase activity"/>
    <property type="evidence" value="ECO:0007669"/>
    <property type="project" value="UniProtKB-EC"/>
</dbReference>
<feature type="domain" description="Enoyl-CoA hydratase/isomerase" evidence="7">
    <location>
        <begin position="74"/>
        <end position="405"/>
    </location>
</feature>
<dbReference type="InterPro" id="IPR032259">
    <property type="entry name" value="HIBYL-CoA-H"/>
</dbReference>
<evidence type="ECO:0000256" key="2">
    <source>
        <dbReference type="ARBA" id="ARBA00004173"/>
    </source>
</evidence>